<evidence type="ECO:0000313" key="3">
    <source>
        <dbReference type="Proteomes" id="UP000032545"/>
    </source>
</evidence>
<keyword evidence="3" id="KW-1185">Reference proteome</keyword>
<accession>A0A0D8BCV2</accession>
<reference evidence="3" key="1">
    <citation type="submission" date="2015-02" db="EMBL/GenBank/DDBJ databases">
        <title>Draft Genome of Frankia sp. CpI1-S.</title>
        <authorList>
            <person name="Oshone R.T."/>
            <person name="Ngom M."/>
            <person name="Ghodhbane-Gtari F."/>
            <person name="Gtari M."/>
            <person name="Morris K."/>
            <person name="Thomas K."/>
            <person name="Sen A."/>
            <person name="Tisa L.S."/>
        </authorList>
    </citation>
    <scope>NUCLEOTIDE SEQUENCE [LARGE SCALE GENOMIC DNA]</scope>
    <source>
        <strain evidence="3">CpI1-S</strain>
    </source>
</reference>
<dbReference type="AlphaFoldDB" id="A0A0D8BCV2"/>
<sequence>MTTVLLAVLLAARVLRGVDPDRATRWQWATSTTLHQMLHHPLGVLAGSIPWVTDGPVAPWLAFAALAVGGLEATVGSVAALAVAFGGHTAATLISEGILGLRVVTGDLPSSALHVLDVGPSYAAGAALAALVALPTPRRLRTVAGVTLVAIAPAMMYGVTDGELDGIGHTAALALGALAATIPALRRRAARPAPSLAARSSRFARSVALRRPAPRARSADAVGLVVPVVVSSAASASADSPARMPPPVASSPAAPSSATPVPPSPSRPSLLRWAQKARRTTPAALTGTAETALGRHQIWWSSPRGLHH</sequence>
<dbReference type="PATRIC" id="fig|1502723.3.peg.2995"/>
<dbReference type="InterPro" id="IPR046862">
    <property type="entry name" value="Rhomboid_2"/>
</dbReference>
<evidence type="ECO:0008006" key="4">
    <source>
        <dbReference type="Google" id="ProtNLM"/>
    </source>
</evidence>
<feature type="compositionally biased region" description="Low complexity" evidence="1">
    <location>
        <begin position="250"/>
        <end position="259"/>
    </location>
</feature>
<gene>
    <name evidence="2" type="ORF">FF36_03550</name>
</gene>
<comment type="caution">
    <text evidence="2">The sequence shown here is derived from an EMBL/GenBank/DDBJ whole genome shotgun (WGS) entry which is preliminary data.</text>
</comment>
<dbReference type="Pfam" id="PF20401">
    <property type="entry name" value="Rhomboid_2"/>
    <property type="match status" value="1"/>
</dbReference>
<protein>
    <recommendedName>
        <fullName evidence="4">Rhomboid family</fullName>
    </recommendedName>
</protein>
<dbReference type="EMBL" id="JYFN01000027">
    <property type="protein sequence ID" value="KJE22118.1"/>
    <property type="molecule type" value="Genomic_DNA"/>
</dbReference>
<reference evidence="2 3" key="2">
    <citation type="journal article" date="2016" name="Genome Announc.">
        <title>Permanent Draft Genome Sequences for Two Variants of Frankia sp. Strain CpI1, the First Frankia Strain Isolated from Root Nodules of Comptonia peregrina.</title>
        <authorList>
            <person name="Oshone R."/>
            <person name="Hurst S.G.IV."/>
            <person name="Abebe-Akele F."/>
            <person name="Simpson S."/>
            <person name="Morris K."/>
            <person name="Thomas W.K."/>
            <person name="Tisa L.S."/>
        </authorList>
    </citation>
    <scope>NUCLEOTIDE SEQUENCE [LARGE SCALE GENOMIC DNA]</scope>
    <source>
        <strain evidence="3">CpI1-S</strain>
    </source>
</reference>
<dbReference type="OrthoDB" id="4827451at2"/>
<evidence type="ECO:0000256" key="1">
    <source>
        <dbReference type="SAM" id="MobiDB-lite"/>
    </source>
</evidence>
<dbReference type="Proteomes" id="UP000032545">
    <property type="component" value="Unassembled WGS sequence"/>
</dbReference>
<name>A0A0D8BCV2_9ACTN</name>
<evidence type="ECO:0000313" key="2">
    <source>
        <dbReference type="EMBL" id="KJE22118.1"/>
    </source>
</evidence>
<organism evidence="2 3">
    <name type="scientific">Frankia torreyi</name>
    <dbReference type="NCBI Taxonomy" id="1856"/>
    <lineage>
        <taxon>Bacteria</taxon>
        <taxon>Bacillati</taxon>
        <taxon>Actinomycetota</taxon>
        <taxon>Actinomycetes</taxon>
        <taxon>Frankiales</taxon>
        <taxon>Frankiaceae</taxon>
        <taxon>Frankia</taxon>
    </lineage>
</organism>
<proteinExistence type="predicted"/>
<feature type="region of interest" description="Disordered" evidence="1">
    <location>
        <begin position="236"/>
        <end position="269"/>
    </location>
</feature>